<evidence type="ECO:0000313" key="2">
    <source>
        <dbReference type="EMBL" id="CAA2621773.1"/>
    </source>
</evidence>
<dbReference type="InterPro" id="IPR013103">
    <property type="entry name" value="RVT_2"/>
</dbReference>
<protein>
    <recommendedName>
        <fullName evidence="1">Reverse transcriptase Ty1/copia-type domain-containing protein</fullName>
    </recommendedName>
</protein>
<dbReference type="AlphaFoldDB" id="A0A7I8IUA5"/>
<dbReference type="EMBL" id="CACRZD030000006">
    <property type="protein sequence ID" value="CAA6661457.1"/>
    <property type="molecule type" value="Genomic_DNA"/>
</dbReference>
<accession>A0A7I8IUA5</accession>
<dbReference type="EMBL" id="LR743593">
    <property type="protein sequence ID" value="CAA2621773.1"/>
    <property type="molecule type" value="Genomic_DNA"/>
</dbReference>
<proteinExistence type="predicted"/>
<reference evidence="2 3" key="1">
    <citation type="submission" date="2019-12" db="EMBL/GenBank/DDBJ databases">
        <authorList>
            <person name="Scholz U."/>
            <person name="Mascher M."/>
            <person name="Fiebig A."/>
        </authorList>
    </citation>
    <scope>NUCLEOTIDE SEQUENCE</scope>
</reference>
<gene>
    <name evidence="2" type="ORF">SI7747_06007852</name>
</gene>
<evidence type="ECO:0000313" key="3">
    <source>
        <dbReference type="Proteomes" id="UP001189122"/>
    </source>
</evidence>
<dbReference type="Pfam" id="PF07727">
    <property type="entry name" value="RVT_2"/>
    <property type="match status" value="1"/>
</dbReference>
<feature type="domain" description="Reverse transcriptase Ty1/copia-type" evidence="1">
    <location>
        <begin position="11"/>
        <end position="84"/>
    </location>
</feature>
<keyword evidence="3" id="KW-1185">Reference proteome</keyword>
<name>A0A7I8IUA5_SPIIN</name>
<dbReference type="Proteomes" id="UP001189122">
    <property type="component" value="Unassembled WGS sequence"/>
</dbReference>
<evidence type="ECO:0000259" key="1">
    <source>
        <dbReference type="Pfam" id="PF07727"/>
    </source>
</evidence>
<sequence length="86" mass="9733">MDAKMEALQKNHTWDLVPLPTGKKVVGCKWVYTPKFNADGSLERYNARLVVKDYTQSYGTDHLKTFAPIAKLNIVRILIALATKLN</sequence>
<organism evidence="2">
    <name type="scientific">Spirodela intermedia</name>
    <name type="common">Intermediate duckweed</name>
    <dbReference type="NCBI Taxonomy" id="51605"/>
    <lineage>
        <taxon>Eukaryota</taxon>
        <taxon>Viridiplantae</taxon>
        <taxon>Streptophyta</taxon>
        <taxon>Embryophyta</taxon>
        <taxon>Tracheophyta</taxon>
        <taxon>Spermatophyta</taxon>
        <taxon>Magnoliopsida</taxon>
        <taxon>Liliopsida</taxon>
        <taxon>Araceae</taxon>
        <taxon>Lemnoideae</taxon>
        <taxon>Spirodela</taxon>
    </lineage>
</organism>